<evidence type="ECO:0000256" key="5">
    <source>
        <dbReference type="ARBA" id="ARBA00023136"/>
    </source>
</evidence>
<feature type="transmembrane region" description="Helical" evidence="6">
    <location>
        <begin position="131"/>
        <end position="148"/>
    </location>
</feature>
<comment type="caution">
    <text evidence="7">The sequence shown here is derived from an EMBL/GenBank/DDBJ whole genome shotgun (WGS) entry which is preliminary data.</text>
</comment>
<evidence type="ECO:0000256" key="1">
    <source>
        <dbReference type="ARBA" id="ARBA00004651"/>
    </source>
</evidence>
<feature type="transmembrane region" description="Helical" evidence="6">
    <location>
        <begin position="51"/>
        <end position="72"/>
    </location>
</feature>
<feature type="transmembrane region" description="Helical" evidence="6">
    <location>
        <begin position="160"/>
        <end position="185"/>
    </location>
</feature>
<evidence type="ECO:0000256" key="4">
    <source>
        <dbReference type="ARBA" id="ARBA00022989"/>
    </source>
</evidence>
<keyword evidence="5 6" id="KW-0472">Membrane</keyword>
<protein>
    <submittedName>
        <fullName evidence="7">Putative membrane protein</fullName>
    </submittedName>
</protein>
<dbReference type="Pfam" id="PF09678">
    <property type="entry name" value="Caa3_CtaG"/>
    <property type="match status" value="1"/>
</dbReference>
<evidence type="ECO:0000313" key="7">
    <source>
        <dbReference type="EMBL" id="MBB3880696.1"/>
    </source>
</evidence>
<gene>
    <name evidence="7" type="ORF">GGR48_003145</name>
</gene>
<keyword evidence="3 6" id="KW-0812">Transmembrane</keyword>
<feature type="transmembrane region" description="Helical" evidence="6">
    <location>
        <begin position="78"/>
        <end position="97"/>
    </location>
</feature>
<evidence type="ECO:0000313" key="8">
    <source>
        <dbReference type="Proteomes" id="UP000538670"/>
    </source>
</evidence>
<sequence length="236" mass="24985">MIDIFGSYCGSAPTAASWMGRWNSDPVLILALLGAAAAMIRLRGHARHAGWVAIGVLAIVFLSPLCALSVALFSARTLHHLLLIGVAAPLLAVAVPVRTPLPPMVALALSTITLWFWHLPAAYDAALSNKLLYWAMQASLLATAWTYWDAVRRADPPVALTLIATGAAQMGMLGAILTFVAQPIYASHLATTVSFGIGPVVDQQLAGLAMWVIGLIPYAVIGALVARATWRRMALA</sequence>
<dbReference type="GO" id="GO:0005886">
    <property type="term" value="C:plasma membrane"/>
    <property type="evidence" value="ECO:0007669"/>
    <property type="project" value="UniProtKB-SubCell"/>
</dbReference>
<dbReference type="EMBL" id="JACIDH010000019">
    <property type="protein sequence ID" value="MBB3880696.1"/>
    <property type="molecule type" value="Genomic_DNA"/>
</dbReference>
<feature type="transmembrane region" description="Helical" evidence="6">
    <location>
        <begin position="205"/>
        <end position="226"/>
    </location>
</feature>
<evidence type="ECO:0000256" key="6">
    <source>
        <dbReference type="SAM" id="Phobius"/>
    </source>
</evidence>
<dbReference type="RefSeq" id="WP_183952738.1">
    <property type="nucleotide sequence ID" value="NZ_JACIDH010000019.1"/>
</dbReference>
<keyword evidence="2" id="KW-1003">Cell membrane</keyword>
<name>A0A7W6F478_9SPHN</name>
<evidence type="ECO:0000256" key="2">
    <source>
        <dbReference type="ARBA" id="ARBA00022475"/>
    </source>
</evidence>
<evidence type="ECO:0000256" key="3">
    <source>
        <dbReference type="ARBA" id="ARBA00022692"/>
    </source>
</evidence>
<dbReference type="AlphaFoldDB" id="A0A7W6F478"/>
<dbReference type="InterPro" id="IPR019108">
    <property type="entry name" value="Caa3_assmbl_CtaG-rel"/>
</dbReference>
<proteinExistence type="predicted"/>
<reference evidence="7 8" key="1">
    <citation type="submission" date="2020-08" db="EMBL/GenBank/DDBJ databases">
        <title>Genomic Encyclopedia of Type Strains, Phase IV (KMG-IV): sequencing the most valuable type-strain genomes for metagenomic binning, comparative biology and taxonomic classification.</title>
        <authorList>
            <person name="Goeker M."/>
        </authorList>
    </citation>
    <scope>NUCLEOTIDE SEQUENCE [LARGE SCALE GENOMIC DNA]</scope>
    <source>
        <strain evidence="7 8">DSM 19512</strain>
    </source>
</reference>
<keyword evidence="4 6" id="KW-1133">Transmembrane helix</keyword>
<accession>A0A7W6F478</accession>
<feature type="transmembrane region" description="Helical" evidence="6">
    <location>
        <begin position="27"/>
        <end position="44"/>
    </location>
</feature>
<comment type="subcellular location">
    <subcellularLocation>
        <location evidence="1">Cell membrane</location>
        <topology evidence="1">Multi-pass membrane protein</topology>
    </subcellularLocation>
</comment>
<keyword evidence="8" id="KW-1185">Reference proteome</keyword>
<feature type="transmembrane region" description="Helical" evidence="6">
    <location>
        <begin position="104"/>
        <end position="119"/>
    </location>
</feature>
<organism evidence="7 8">
    <name type="scientific">Sphingomonas pseudosanguinis</name>
    <dbReference type="NCBI Taxonomy" id="413712"/>
    <lineage>
        <taxon>Bacteria</taxon>
        <taxon>Pseudomonadati</taxon>
        <taxon>Pseudomonadota</taxon>
        <taxon>Alphaproteobacteria</taxon>
        <taxon>Sphingomonadales</taxon>
        <taxon>Sphingomonadaceae</taxon>
        <taxon>Sphingomonas</taxon>
    </lineage>
</organism>
<dbReference type="Proteomes" id="UP000538670">
    <property type="component" value="Unassembled WGS sequence"/>
</dbReference>